<evidence type="ECO:0000313" key="1">
    <source>
        <dbReference type="EMBL" id="ROH89214.1"/>
    </source>
</evidence>
<sequence>MAAAAPAAKPGETKIGDTKLTWGGYVKADAMYSRFSEGEVAQSTSRDFYVPGTIPVSTGTGESRDFFDAHAKETRLFLKTETALDGHKLGTHVEFDFIVSQGTGNELVTNAYNPGLRRAFLTYDNWLIGQEWSTFQNMGALPETLDFVAFPSDGTVFMRQPQARYTLGNFQLALENTETSVLPGGGGTVAGSGDGRIPDAVARYNFKLGAAELSLAGLLRQLHVDNPAAGAVAAVSDSSTGGGVSFSGRIPLGKDDLKFMLTSGEGLGRYLALGTSADAVLANGELSSIGITAGYLAYKHQWTPTLRSTFTASTFQADNDIALTGGAVTKSVTSFSGNLLYSPVAKLTFGVEYRHASREIESGADGALDRLQFSTKYLF</sequence>
<protein>
    <recommendedName>
        <fullName evidence="3">Porin</fullName>
    </recommendedName>
</protein>
<evidence type="ECO:0008006" key="3">
    <source>
        <dbReference type="Google" id="ProtNLM"/>
    </source>
</evidence>
<dbReference type="Proteomes" id="UP000282106">
    <property type="component" value="Unassembled WGS sequence"/>
</dbReference>
<name>A0A3N0V9E2_9GAMM</name>
<evidence type="ECO:0000313" key="2">
    <source>
        <dbReference type="Proteomes" id="UP000282106"/>
    </source>
</evidence>
<dbReference type="Pfam" id="PF19577">
    <property type="entry name" value="DcaP"/>
    <property type="match status" value="1"/>
</dbReference>
<accession>A0A3N0V9E2</accession>
<comment type="caution">
    <text evidence="1">The sequence shown here is derived from an EMBL/GenBank/DDBJ whole genome shotgun (WGS) entry which is preliminary data.</text>
</comment>
<dbReference type="EMBL" id="RJVO01000005">
    <property type="protein sequence ID" value="ROH89214.1"/>
    <property type="molecule type" value="Genomic_DNA"/>
</dbReference>
<reference evidence="1 2" key="1">
    <citation type="submission" date="2018-10" db="EMBL/GenBank/DDBJ databases">
        <authorList>
            <person name="Chen W.-M."/>
        </authorList>
    </citation>
    <scope>NUCLEOTIDE SEQUENCE [LARGE SCALE GENOMIC DNA]</scope>
    <source>
        <strain evidence="1 2">THS-13</strain>
    </source>
</reference>
<proteinExistence type="predicted"/>
<organism evidence="1 2">
    <name type="scientific">Stagnimonas aquatica</name>
    <dbReference type="NCBI Taxonomy" id="2689987"/>
    <lineage>
        <taxon>Bacteria</taxon>
        <taxon>Pseudomonadati</taxon>
        <taxon>Pseudomonadota</taxon>
        <taxon>Gammaproteobacteria</taxon>
        <taxon>Nevskiales</taxon>
        <taxon>Nevskiaceae</taxon>
        <taxon>Stagnimonas</taxon>
    </lineage>
</organism>
<dbReference type="AlphaFoldDB" id="A0A3N0V9E2"/>
<dbReference type="SUPFAM" id="SSF56935">
    <property type="entry name" value="Porins"/>
    <property type="match status" value="1"/>
</dbReference>
<keyword evidence="2" id="KW-1185">Reference proteome</keyword>
<gene>
    <name evidence="1" type="ORF">ED208_11450</name>
</gene>
<dbReference type="InParanoid" id="A0A3N0V9E2"/>
<dbReference type="InterPro" id="IPR045748">
    <property type="entry name" value="DcaP"/>
</dbReference>